<gene>
    <name evidence="1" type="ORF">AVEN_256734_1</name>
</gene>
<organism evidence="1 2">
    <name type="scientific">Araneus ventricosus</name>
    <name type="common">Orbweaver spider</name>
    <name type="synonym">Epeira ventricosa</name>
    <dbReference type="NCBI Taxonomy" id="182803"/>
    <lineage>
        <taxon>Eukaryota</taxon>
        <taxon>Metazoa</taxon>
        <taxon>Ecdysozoa</taxon>
        <taxon>Arthropoda</taxon>
        <taxon>Chelicerata</taxon>
        <taxon>Arachnida</taxon>
        <taxon>Araneae</taxon>
        <taxon>Araneomorphae</taxon>
        <taxon>Entelegynae</taxon>
        <taxon>Araneoidea</taxon>
        <taxon>Araneidae</taxon>
        <taxon>Araneus</taxon>
    </lineage>
</organism>
<sequence length="219" mass="24211">MGWIFESFGDFISVKQGKVCWEVGHSTKSSEFKIPMCSGCGELHAADSGDQSIVCIYLSAGPTSLSQLGWKSRPSHCAIHGSCFHITSQENRVPDSVPFILEKKSSLGHRESIRRKLPGMLQVMVSSSGMAIPILSRKKLNLTHLDETGTRLSWKCNKRHVQGVPDDSPNLETNVWPFLTGSEGAFSNKAPVEKTPKVPNLWSEVMDLYLEGSIYDFPV</sequence>
<evidence type="ECO:0000313" key="1">
    <source>
        <dbReference type="EMBL" id="GBM43860.1"/>
    </source>
</evidence>
<protein>
    <submittedName>
        <fullName evidence="1">Uncharacterized protein</fullName>
    </submittedName>
</protein>
<name>A0A4Y2FQU5_ARAVE</name>
<dbReference type="Proteomes" id="UP000499080">
    <property type="component" value="Unassembled WGS sequence"/>
</dbReference>
<keyword evidence="2" id="KW-1185">Reference proteome</keyword>
<evidence type="ECO:0000313" key="2">
    <source>
        <dbReference type="Proteomes" id="UP000499080"/>
    </source>
</evidence>
<dbReference type="EMBL" id="BGPR01001045">
    <property type="protein sequence ID" value="GBM43860.1"/>
    <property type="molecule type" value="Genomic_DNA"/>
</dbReference>
<dbReference type="AlphaFoldDB" id="A0A4Y2FQU5"/>
<reference evidence="1 2" key="1">
    <citation type="journal article" date="2019" name="Sci. Rep.">
        <title>Orb-weaving spider Araneus ventricosus genome elucidates the spidroin gene catalogue.</title>
        <authorList>
            <person name="Kono N."/>
            <person name="Nakamura H."/>
            <person name="Ohtoshi R."/>
            <person name="Moran D.A.P."/>
            <person name="Shinohara A."/>
            <person name="Yoshida Y."/>
            <person name="Fujiwara M."/>
            <person name="Mori M."/>
            <person name="Tomita M."/>
            <person name="Arakawa K."/>
        </authorList>
    </citation>
    <scope>NUCLEOTIDE SEQUENCE [LARGE SCALE GENOMIC DNA]</scope>
</reference>
<accession>A0A4Y2FQU5</accession>
<proteinExistence type="predicted"/>
<comment type="caution">
    <text evidence="1">The sequence shown here is derived from an EMBL/GenBank/DDBJ whole genome shotgun (WGS) entry which is preliminary data.</text>
</comment>